<keyword evidence="1" id="KW-0812">Transmembrane</keyword>
<dbReference type="Proteomes" id="UP000290189">
    <property type="component" value="Unassembled WGS sequence"/>
</dbReference>
<dbReference type="Proteomes" id="UP000039324">
    <property type="component" value="Unassembled WGS sequence"/>
</dbReference>
<dbReference type="AlphaFoldDB" id="A0A0G4IMC9"/>
<keyword evidence="3" id="KW-0496">Mitochondrion</keyword>
<keyword evidence="1" id="KW-0472">Membrane</keyword>
<feature type="transmembrane region" description="Helical" evidence="1">
    <location>
        <begin position="197"/>
        <end position="216"/>
    </location>
</feature>
<keyword evidence="4" id="KW-1185">Reference proteome</keyword>
<sequence length="301" mass="32792">MATGSDPGNVAVDVQAGPAPVPAQLTTAAKGCIGGFALVGVMLLFTDMFLVFMYLWNFAPLYVLLARARSDQNAADRSEIITKFGTGFIVGPFILFTALFIAGSIASFLPDGFAYYFLSCAVIVLIVVAIEEAVKLTMIHSTYKQCTDLSTESEMRLVRSGLYTSAALASGYAVMSALIINVWYVSPDIFTELVVTIWALLLYVPIHVLTGILIGIDCGRHVILHAPIRFPTSLSVSFTVRAIHLIVTFLLAAYIESPWGAVAAIFAFSLAICALLYVFVRWYNRQLPQTYLQSAAFQMLL</sequence>
<geneLocation type="mitochondrion" evidence="3"/>
<evidence type="ECO:0000313" key="2">
    <source>
        <dbReference type="EMBL" id="CEO96309.1"/>
    </source>
</evidence>
<evidence type="ECO:0000313" key="3">
    <source>
        <dbReference type="EMBL" id="SPQ99248.1"/>
    </source>
</evidence>
<evidence type="ECO:0000313" key="5">
    <source>
        <dbReference type="Proteomes" id="UP000290189"/>
    </source>
</evidence>
<dbReference type="EMBL" id="CDSF01000057">
    <property type="protein sequence ID" value="CEO96309.1"/>
    <property type="molecule type" value="Genomic_DNA"/>
</dbReference>
<keyword evidence="1" id="KW-1133">Transmembrane helix</keyword>
<organism evidence="2 4">
    <name type="scientific">Plasmodiophora brassicae</name>
    <name type="common">Clubroot disease agent</name>
    <dbReference type="NCBI Taxonomy" id="37360"/>
    <lineage>
        <taxon>Eukaryota</taxon>
        <taxon>Sar</taxon>
        <taxon>Rhizaria</taxon>
        <taxon>Endomyxa</taxon>
        <taxon>Phytomyxea</taxon>
        <taxon>Plasmodiophorida</taxon>
        <taxon>Plasmodiophoridae</taxon>
        <taxon>Plasmodiophora</taxon>
    </lineage>
</organism>
<feature type="transmembrane region" description="Helical" evidence="1">
    <location>
        <begin position="36"/>
        <end position="65"/>
    </location>
</feature>
<name>A0A0G4IMC9_PLABS</name>
<reference evidence="2 4" key="1">
    <citation type="submission" date="2015-02" db="EMBL/GenBank/DDBJ databases">
        <authorList>
            <person name="Chooi Y.-H."/>
        </authorList>
    </citation>
    <scope>NUCLEOTIDE SEQUENCE [LARGE SCALE GENOMIC DNA]</scope>
    <source>
        <strain evidence="2">E3</strain>
    </source>
</reference>
<reference evidence="3 5" key="2">
    <citation type="submission" date="2018-03" db="EMBL/GenBank/DDBJ databases">
        <authorList>
            <person name="Fogelqvist J."/>
        </authorList>
    </citation>
    <scope>NUCLEOTIDE SEQUENCE [LARGE SCALE GENOMIC DNA]</scope>
</reference>
<feature type="transmembrane region" description="Helical" evidence="1">
    <location>
        <begin position="236"/>
        <end position="255"/>
    </location>
</feature>
<accession>A0A0G4IMC9</accession>
<dbReference type="EMBL" id="OVEO01000011">
    <property type="protein sequence ID" value="SPQ99248.1"/>
    <property type="molecule type" value="Genomic_DNA"/>
</dbReference>
<evidence type="ECO:0000313" key="4">
    <source>
        <dbReference type="Proteomes" id="UP000039324"/>
    </source>
</evidence>
<feature type="transmembrane region" description="Helical" evidence="1">
    <location>
        <begin position="86"/>
        <end position="109"/>
    </location>
</feature>
<feature type="transmembrane region" description="Helical" evidence="1">
    <location>
        <begin position="115"/>
        <end position="134"/>
    </location>
</feature>
<feature type="transmembrane region" description="Helical" evidence="1">
    <location>
        <begin position="261"/>
        <end position="280"/>
    </location>
</feature>
<proteinExistence type="predicted"/>
<feature type="transmembrane region" description="Helical" evidence="1">
    <location>
        <begin position="162"/>
        <end position="185"/>
    </location>
</feature>
<evidence type="ECO:0000256" key="1">
    <source>
        <dbReference type="SAM" id="Phobius"/>
    </source>
</evidence>
<gene>
    <name evidence="2" type="ORF">PBRA_004980</name>
    <name evidence="3" type="ORF">PLBR_LOCUS6463</name>
</gene>
<protein>
    <submittedName>
        <fullName evidence="2">Uncharacterized protein</fullName>
    </submittedName>
</protein>